<protein>
    <submittedName>
        <fullName evidence="1">Uncharacterized protein</fullName>
    </submittedName>
</protein>
<gene>
    <name evidence="1" type="ORF">LPJ66_003566</name>
</gene>
<comment type="caution">
    <text evidence="1">The sequence shown here is derived from an EMBL/GenBank/DDBJ whole genome shotgun (WGS) entry which is preliminary data.</text>
</comment>
<dbReference type="Proteomes" id="UP001150581">
    <property type="component" value="Unassembled WGS sequence"/>
</dbReference>
<evidence type="ECO:0000313" key="2">
    <source>
        <dbReference type="Proteomes" id="UP001150581"/>
    </source>
</evidence>
<reference evidence="1" key="1">
    <citation type="submission" date="2022-07" db="EMBL/GenBank/DDBJ databases">
        <title>Phylogenomic reconstructions and comparative analyses of Kickxellomycotina fungi.</title>
        <authorList>
            <person name="Reynolds N.K."/>
            <person name="Stajich J.E."/>
            <person name="Barry K."/>
            <person name="Grigoriev I.V."/>
            <person name="Crous P."/>
            <person name="Smith M.E."/>
        </authorList>
    </citation>
    <scope>NUCLEOTIDE SEQUENCE</scope>
    <source>
        <strain evidence="1">Benny 63K</strain>
    </source>
</reference>
<evidence type="ECO:0000313" key="1">
    <source>
        <dbReference type="EMBL" id="KAJ1897127.1"/>
    </source>
</evidence>
<organism evidence="1 2">
    <name type="scientific">Kickxella alabastrina</name>
    <dbReference type="NCBI Taxonomy" id="61397"/>
    <lineage>
        <taxon>Eukaryota</taxon>
        <taxon>Fungi</taxon>
        <taxon>Fungi incertae sedis</taxon>
        <taxon>Zoopagomycota</taxon>
        <taxon>Kickxellomycotina</taxon>
        <taxon>Kickxellomycetes</taxon>
        <taxon>Kickxellales</taxon>
        <taxon>Kickxellaceae</taxon>
        <taxon>Kickxella</taxon>
    </lineage>
</organism>
<accession>A0ACC1IMY4</accession>
<sequence>MAAAQIELKPDWARISFDSTPVTYADFHYFWLRHNCPCLNGCRHTTTKERTIDASVIPLDIRPLRAVVTTTVSEDGEGDKQPAVAFFWAPIETKDDSGNLAVLDDKEHVSVFPIQWLRENAYAVNRTQSHELPPHDTNLVTINYLDFVTKYPANANKNPASENVKLDKQGSVLYKAAVYDNLKNYGVAVIRNRGSDTEDIIYDFIDSTADAISTHFGRIEHLRTDNVENANNDQLGYTSSAIRLHTDLCYAESAPGFQFLHCIRPADQGGDNYFVHVESAANYLKTEVSLRAYELLTTVPVKFDRKQKHFKAQLVSPILRLSDEINTKTGERKLAQVRYSYFTQAAQNNVPFAELREWYEAQQVWDKLLYRDDFQIKADLQAGDVVIYDNFKILHARNGFTGPRHMAGVYFEASDLWDHLGQAKEQSLGIQSNQRD</sequence>
<dbReference type="EMBL" id="JANBPG010000364">
    <property type="protein sequence ID" value="KAJ1897127.1"/>
    <property type="molecule type" value="Genomic_DNA"/>
</dbReference>
<keyword evidence="2" id="KW-1185">Reference proteome</keyword>
<proteinExistence type="predicted"/>
<name>A0ACC1IMY4_9FUNG</name>